<proteinExistence type="predicted"/>
<name>A0A7C4LP39_9PLAN</name>
<reference evidence="2" key="1">
    <citation type="journal article" date="2020" name="mSystems">
        <title>Genome- and Community-Level Interaction Insights into Carbon Utilization and Element Cycling Functions of Hydrothermarchaeota in Hydrothermal Sediment.</title>
        <authorList>
            <person name="Zhou Z."/>
            <person name="Liu Y."/>
            <person name="Xu W."/>
            <person name="Pan J."/>
            <person name="Luo Z.H."/>
            <person name="Li M."/>
        </authorList>
    </citation>
    <scope>NUCLEOTIDE SEQUENCE [LARGE SCALE GENOMIC DNA]</scope>
    <source>
        <strain evidence="2">SpSt-508</strain>
    </source>
</reference>
<evidence type="ECO:0000313" key="2">
    <source>
        <dbReference type="EMBL" id="HGT39977.1"/>
    </source>
</evidence>
<comment type="caution">
    <text evidence="2">The sequence shown here is derived from an EMBL/GenBank/DDBJ whole genome shotgun (WGS) entry which is preliminary data.</text>
</comment>
<gene>
    <name evidence="2" type="ORF">ENS64_12055</name>
</gene>
<accession>A0A7C4LP39</accession>
<evidence type="ECO:0000256" key="1">
    <source>
        <dbReference type="SAM" id="SignalP"/>
    </source>
</evidence>
<sequence>MPRVCWLALLCLGMAAASPATAQVVPGTGTKLPQISDDFEDPAWSFTLNLPKASSNLDKVDRQPAGYSANNKWYESMYRGTPDMVRRVEPPVGGLPGSTGALALRTLQSGVPGQLTYKFQQDDLLANFANTVGFLPVNRTPSVVVRVYLPPFEQWERRTGSHFGFRADCQTIINKPTTTGRIFRTASTTRKVENYWPGMFLQFNSKYDGQTKDDSALILIRSGSRGEDLAGPHITEPGWWTLGMSFTPDGQVHYYAKPGVGPLTAKDHLASTFPYGYTAMQVNTYFFNIVNQDDGRTWSTEFVIDDPEVFVLH</sequence>
<dbReference type="EMBL" id="DSVQ01000015">
    <property type="protein sequence ID" value="HGT39977.1"/>
    <property type="molecule type" value="Genomic_DNA"/>
</dbReference>
<protein>
    <submittedName>
        <fullName evidence="2">Uncharacterized protein</fullName>
    </submittedName>
</protein>
<feature type="signal peptide" evidence="1">
    <location>
        <begin position="1"/>
        <end position="22"/>
    </location>
</feature>
<dbReference type="AlphaFoldDB" id="A0A7C4LP39"/>
<organism evidence="2">
    <name type="scientific">Schlesneria paludicola</name>
    <dbReference type="NCBI Taxonomy" id="360056"/>
    <lineage>
        <taxon>Bacteria</taxon>
        <taxon>Pseudomonadati</taxon>
        <taxon>Planctomycetota</taxon>
        <taxon>Planctomycetia</taxon>
        <taxon>Planctomycetales</taxon>
        <taxon>Planctomycetaceae</taxon>
        <taxon>Schlesneria</taxon>
    </lineage>
</organism>
<keyword evidence="1" id="KW-0732">Signal</keyword>
<feature type="chain" id="PRO_5027648152" evidence="1">
    <location>
        <begin position="23"/>
        <end position="313"/>
    </location>
</feature>